<feature type="domain" description="DDE Tnp4" evidence="4">
    <location>
        <begin position="73"/>
        <end position="212"/>
    </location>
</feature>
<dbReference type="EMBL" id="BNAS01000008">
    <property type="protein sequence ID" value="GHH78700.1"/>
    <property type="molecule type" value="Genomic_DNA"/>
</dbReference>
<comment type="cofactor">
    <cofactor evidence="1">
        <name>a divalent metal cation</name>
        <dbReference type="ChEBI" id="CHEBI:60240"/>
    </cofactor>
</comment>
<reference evidence="5" key="1">
    <citation type="journal article" date="2014" name="Int. J. Syst. Evol. Microbiol.">
        <title>Complete genome sequence of Corynebacterium casei LMG S-19264T (=DSM 44701T), isolated from a smear-ripened cheese.</title>
        <authorList>
            <consortium name="US DOE Joint Genome Institute (JGI-PGF)"/>
            <person name="Walter F."/>
            <person name="Albersmeier A."/>
            <person name="Kalinowski J."/>
            <person name="Ruckert C."/>
        </authorList>
    </citation>
    <scope>NUCLEOTIDE SEQUENCE</scope>
    <source>
        <strain evidence="5">CGMCC 4.7398</strain>
    </source>
</reference>
<gene>
    <name evidence="5" type="ORF">GCM10017772_42600</name>
</gene>
<dbReference type="AlphaFoldDB" id="A0A919KZ27"/>
<evidence type="ECO:0000313" key="5">
    <source>
        <dbReference type="EMBL" id="GHH78700.1"/>
    </source>
</evidence>
<accession>A0A919KZ27</accession>
<keyword evidence="6" id="KW-1185">Reference proteome</keyword>
<keyword evidence="2" id="KW-0479">Metal-binding</keyword>
<dbReference type="InterPro" id="IPR027806">
    <property type="entry name" value="HARBI1_dom"/>
</dbReference>
<feature type="region of interest" description="Disordered" evidence="3">
    <location>
        <begin position="237"/>
        <end position="263"/>
    </location>
</feature>
<name>A0A919KZ27_9MICO</name>
<sequence length="263" mass="28247">MQRAATARTQALLVLRWFKDATKLRILALDAGISIATAYRYLHEAIDVIAQKAPTLGQVLEHANAQDWPFLCLDGTLIPATKIAAHGAGAADLWWSGKHAQHGGNLQVLTGPAGYPEWVSPVEPGTVNDIVTARTHVLPWLYPAAAAGLPTLTDKGYEGAGIGIIVPFKGTTLNADAVSRNAAINALRAPAERANALPKATWPVLRRITLDPWRITAIDAAALDPFQYVGGGRRQWSCRHGGRPGRRSGLRSRRAAPRCCGPR</sequence>
<evidence type="ECO:0000256" key="3">
    <source>
        <dbReference type="SAM" id="MobiDB-lite"/>
    </source>
</evidence>
<evidence type="ECO:0000256" key="1">
    <source>
        <dbReference type="ARBA" id="ARBA00001968"/>
    </source>
</evidence>
<dbReference type="Pfam" id="PF13359">
    <property type="entry name" value="DDE_Tnp_4"/>
    <property type="match status" value="1"/>
</dbReference>
<organism evidence="5 6">
    <name type="scientific">Promicromonospora soli</name>
    <dbReference type="NCBI Taxonomy" id="2035533"/>
    <lineage>
        <taxon>Bacteria</taxon>
        <taxon>Bacillati</taxon>
        <taxon>Actinomycetota</taxon>
        <taxon>Actinomycetes</taxon>
        <taxon>Micrococcales</taxon>
        <taxon>Promicromonosporaceae</taxon>
        <taxon>Promicromonospora</taxon>
    </lineage>
</organism>
<reference evidence="5" key="2">
    <citation type="submission" date="2020-09" db="EMBL/GenBank/DDBJ databases">
        <authorList>
            <person name="Sun Q."/>
            <person name="Zhou Y."/>
        </authorList>
    </citation>
    <scope>NUCLEOTIDE SEQUENCE</scope>
    <source>
        <strain evidence="5">CGMCC 4.7398</strain>
    </source>
</reference>
<comment type="caution">
    <text evidence="5">The sequence shown here is derived from an EMBL/GenBank/DDBJ whole genome shotgun (WGS) entry which is preliminary data.</text>
</comment>
<dbReference type="GO" id="GO:0046872">
    <property type="term" value="F:metal ion binding"/>
    <property type="evidence" value="ECO:0007669"/>
    <property type="project" value="UniProtKB-KW"/>
</dbReference>
<evidence type="ECO:0000256" key="2">
    <source>
        <dbReference type="ARBA" id="ARBA00022723"/>
    </source>
</evidence>
<dbReference type="Proteomes" id="UP000627369">
    <property type="component" value="Unassembled WGS sequence"/>
</dbReference>
<proteinExistence type="predicted"/>
<feature type="compositionally biased region" description="Basic residues" evidence="3">
    <location>
        <begin position="237"/>
        <end position="256"/>
    </location>
</feature>
<protein>
    <submittedName>
        <fullName evidence="5">Transposase</fullName>
    </submittedName>
</protein>
<evidence type="ECO:0000259" key="4">
    <source>
        <dbReference type="Pfam" id="PF13359"/>
    </source>
</evidence>
<evidence type="ECO:0000313" key="6">
    <source>
        <dbReference type="Proteomes" id="UP000627369"/>
    </source>
</evidence>